<comment type="caution">
    <text evidence="5">The sequence shown here is derived from an EMBL/GenBank/DDBJ whole genome shotgun (WGS) entry which is preliminary data.</text>
</comment>
<gene>
    <name evidence="5" type="ORF">Aca07nite_40580</name>
</gene>
<dbReference type="PANTHER" id="PTHR32308">
    <property type="entry name" value="LYASE BETA SUBUNIT, PUTATIVE (AFU_ORTHOLOGUE AFUA_4G13030)-RELATED"/>
    <property type="match status" value="1"/>
</dbReference>
<dbReference type="InterPro" id="IPR011206">
    <property type="entry name" value="Citrate_lyase_beta/mcl1/mcl2"/>
</dbReference>
<keyword evidence="2" id="KW-0479">Metal-binding</keyword>
<dbReference type="Pfam" id="PF03328">
    <property type="entry name" value="HpcH_HpaI"/>
    <property type="match status" value="2"/>
</dbReference>
<feature type="domain" description="HpcH/HpaI aldolase/citrate lyase" evidence="4">
    <location>
        <begin position="120"/>
        <end position="222"/>
    </location>
</feature>
<dbReference type="InterPro" id="IPR005000">
    <property type="entry name" value="Aldolase/citrate-lyase_domain"/>
</dbReference>
<organism evidence="5">
    <name type="scientific">Actinoplanes campanulatus</name>
    <dbReference type="NCBI Taxonomy" id="113559"/>
    <lineage>
        <taxon>Bacteria</taxon>
        <taxon>Bacillati</taxon>
        <taxon>Actinomycetota</taxon>
        <taxon>Actinomycetes</taxon>
        <taxon>Micromonosporales</taxon>
        <taxon>Micromonosporaceae</taxon>
        <taxon>Actinoplanes</taxon>
    </lineage>
</organism>
<dbReference type="PIRSF" id="PIRSF015582">
    <property type="entry name" value="Cit_lyase_B"/>
    <property type="match status" value="1"/>
</dbReference>
<feature type="domain" description="HpcH/HpaI aldolase/citrate lyase" evidence="4">
    <location>
        <begin position="2"/>
        <end position="72"/>
    </location>
</feature>
<dbReference type="Gene3D" id="3.20.20.60">
    <property type="entry name" value="Phosphoenolpyruvate-binding domains"/>
    <property type="match status" value="1"/>
</dbReference>
<dbReference type="PANTHER" id="PTHR32308:SF0">
    <property type="entry name" value="HPCH_HPAI ALDOLASE_CITRATE LYASE DOMAIN-CONTAINING PROTEIN"/>
    <property type="match status" value="1"/>
</dbReference>
<dbReference type="SUPFAM" id="SSF51621">
    <property type="entry name" value="Phosphoenolpyruvate/pyruvate domain"/>
    <property type="match status" value="1"/>
</dbReference>
<evidence type="ECO:0000256" key="1">
    <source>
        <dbReference type="ARBA" id="ARBA00001946"/>
    </source>
</evidence>
<protein>
    <submittedName>
        <fullName evidence="5">CoA ester lyase</fullName>
    </submittedName>
</protein>
<dbReference type="EMBL" id="BOMF01000077">
    <property type="protein sequence ID" value="GID46783.1"/>
    <property type="molecule type" value="Genomic_DNA"/>
</dbReference>
<dbReference type="InterPro" id="IPR015813">
    <property type="entry name" value="Pyrv/PenolPyrv_kinase-like_dom"/>
</dbReference>
<keyword evidence="5" id="KW-0456">Lyase</keyword>
<evidence type="ECO:0000256" key="3">
    <source>
        <dbReference type="ARBA" id="ARBA00022842"/>
    </source>
</evidence>
<reference evidence="5" key="1">
    <citation type="submission" date="2021-01" db="EMBL/GenBank/DDBJ databases">
        <title>Whole genome shotgun sequence of Actinoplanes capillaceus NBRC 16408.</title>
        <authorList>
            <person name="Komaki H."/>
            <person name="Tamura T."/>
        </authorList>
    </citation>
    <scope>NUCLEOTIDE SEQUENCE [LARGE SCALE GENOMIC DNA]</scope>
    <source>
        <strain evidence="5">NBRC 16408</strain>
    </source>
</reference>
<name>A0ABQ3WKK7_9ACTN</name>
<evidence type="ECO:0000259" key="4">
    <source>
        <dbReference type="Pfam" id="PF03328"/>
    </source>
</evidence>
<accession>A0ABQ3WKK7</accession>
<evidence type="ECO:0000256" key="2">
    <source>
        <dbReference type="ARBA" id="ARBA00022723"/>
    </source>
</evidence>
<proteinExistence type="predicted"/>
<dbReference type="InterPro" id="IPR040442">
    <property type="entry name" value="Pyrv_kinase-like_dom_sf"/>
</dbReference>
<comment type="cofactor">
    <cofactor evidence="1">
        <name>Mg(2+)</name>
        <dbReference type="ChEBI" id="CHEBI:18420"/>
    </cofactor>
</comment>
<sequence length="284" mass="29347">MRSFLYVPGNQPKMLAAALTRGADALIADLEDAVPPGEKQAARHTVATWLRSLPAGAPVWVRVNSGPDGLADTRAVITPAPCGDAHAGPAPALRGLVVAKASLEQLNALAGLLDEHDPAGAVGLVPLLETPQAILAAAAIAAAPRVTRLQIGEADLSAELGITPGDQELLLVRSSVVLASAAAGIEPPAAAVTTDFRDLDALRRSTLALKRLGFRGRACIHPAQIPVVHDVFTPTAEEIATARDLITRFETAGGGVCLDARGRMVDLAVIREARRTLASTPATP</sequence>
<evidence type="ECO:0000313" key="5">
    <source>
        <dbReference type="EMBL" id="GID46783.1"/>
    </source>
</evidence>
<dbReference type="GO" id="GO:0016829">
    <property type="term" value="F:lyase activity"/>
    <property type="evidence" value="ECO:0007669"/>
    <property type="project" value="UniProtKB-KW"/>
</dbReference>
<dbReference type="RefSeq" id="WP_204297046.1">
    <property type="nucleotide sequence ID" value="NZ_BAAAGQ010000039.1"/>
</dbReference>
<keyword evidence="3" id="KW-0460">Magnesium</keyword>